<reference evidence="1 2" key="1">
    <citation type="submission" date="2021-05" db="EMBL/GenBank/DDBJ databases">
        <title>Genome Assembly of Synthetic Allotetraploid Brassica napus Reveals Homoeologous Exchanges between Subgenomes.</title>
        <authorList>
            <person name="Davis J.T."/>
        </authorList>
    </citation>
    <scope>NUCLEOTIDE SEQUENCE [LARGE SCALE GENOMIC DNA]</scope>
    <source>
        <strain evidence="2">cv. Da-Ae</strain>
        <tissue evidence="1">Seedling</tissue>
    </source>
</reference>
<keyword evidence="2" id="KW-1185">Reference proteome</keyword>
<dbReference type="EMBL" id="JAGKQM010000019">
    <property type="protein sequence ID" value="KAH0860886.1"/>
    <property type="molecule type" value="Genomic_DNA"/>
</dbReference>
<organism evidence="1 2">
    <name type="scientific">Brassica napus</name>
    <name type="common">Rape</name>
    <dbReference type="NCBI Taxonomy" id="3708"/>
    <lineage>
        <taxon>Eukaryota</taxon>
        <taxon>Viridiplantae</taxon>
        <taxon>Streptophyta</taxon>
        <taxon>Embryophyta</taxon>
        <taxon>Tracheophyta</taxon>
        <taxon>Spermatophyta</taxon>
        <taxon>Magnoliopsida</taxon>
        <taxon>eudicotyledons</taxon>
        <taxon>Gunneridae</taxon>
        <taxon>Pentapetalae</taxon>
        <taxon>rosids</taxon>
        <taxon>malvids</taxon>
        <taxon>Brassicales</taxon>
        <taxon>Brassicaceae</taxon>
        <taxon>Brassiceae</taxon>
        <taxon>Brassica</taxon>
    </lineage>
</organism>
<comment type="caution">
    <text evidence="1">The sequence shown here is derived from an EMBL/GenBank/DDBJ whole genome shotgun (WGS) entry which is preliminary data.</text>
</comment>
<gene>
    <name evidence="1" type="ORF">HID58_089147</name>
</gene>
<evidence type="ECO:0000313" key="1">
    <source>
        <dbReference type="EMBL" id="KAH0860886.1"/>
    </source>
</evidence>
<accession>A0ABQ7XYA9</accession>
<protein>
    <submittedName>
        <fullName evidence="1">Uncharacterized protein</fullName>
    </submittedName>
</protein>
<proteinExistence type="predicted"/>
<dbReference type="Proteomes" id="UP000824890">
    <property type="component" value="Unassembled WGS sequence"/>
</dbReference>
<evidence type="ECO:0000313" key="2">
    <source>
        <dbReference type="Proteomes" id="UP000824890"/>
    </source>
</evidence>
<name>A0ABQ7XYA9_BRANA</name>
<sequence length="245" mass="27347">MILARAKVASSLLFRNRSVSLFSSMLSMTPPHRGSPLLAACNRTVSLAIDPSLSFLAACNRTVSLAIDLSLAIDPSLSFLAASLRRSLLVRFSLRRFLSSSLSLRQFLSSSSMLEMMFDPFLSSSLFSSGAVHAIIVKVIFDSVHLLYLSLSLHGERKNIGLCNSQEEGCDCALTVRKRDVQIEKMAELRKKMDFVQSRLKNLMRFIEHKIYRRSSKKRTKVHGGGSNIIKAFNAFRTLIAIKTE</sequence>